<dbReference type="VEuPathDB" id="TrichDB:TRFO_08757"/>
<reference evidence="2" key="1">
    <citation type="submission" date="2016-10" db="EMBL/GenBank/DDBJ databases">
        <authorList>
            <person name="Benchimol M."/>
            <person name="Almeida L.G."/>
            <person name="Vasconcelos A.T."/>
            <person name="Perreira-Neves A."/>
            <person name="Rosa I.A."/>
            <person name="Tasca T."/>
            <person name="Bogo M.R."/>
            <person name="de Souza W."/>
        </authorList>
    </citation>
    <scope>NUCLEOTIDE SEQUENCE [LARGE SCALE GENOMIC DNA]</scope>
    <source>
        <strain evidence="2">K</strain>
    </source>
</reference>
<comment type="caution">
    <text evidence="2">The sequence shown here is derived from an EMBL/GenBank/DDBJ whole genome shotgun (WGS) entry which is preliminary data.</text>
</comment>
<feature type="region of interest" description="Disordered" evidence="1">
    <location>
        <begin position="46"/>
        <end position="166"/>
    </location>
</feature>
<feature type="compositionally biased region" description="Basic residues" evidence="1">
    <location>
        <begin position="278"/>
        <end position="288"/>
    </location>
</feature>
<protein>
    <submittedName>
        <fullName evidence="2">Uncharacterized protein</fullName>
    </submittedName>
</protein>
<feature type="compositionally biased region" description="Basic and acidic residues" evidence="1">
    <location>
        <begin position="150"/>
        <end position="163"/>
    </location>
</feature>
<feature type="region of interest" description="Disordered" evidence="1">
    <location>
        <begin position="1"/>
        <end position="28"/>
    </location>
</feature>
<evidence type="ECO:0000313" key="3">
    <source>
        <dbReference type="Proteomes" id="UP000179807"/>
    </source>
</evidence>
<organism evidence="2 3">
    <name type="scientific">Tritrichomonas foetus</name>
    <dbReference type="NCBI Taxonomy" id="1144522"/>
    <lineage>
        <taxon>Eukaryota</taxon>
        <taxon>Metamonada</taxon>
        <taxon>Parabasalia</taxon>
        <taxon>Tritrichomonadida</taxon>
        <taxon>Tritrichomonadidae</taxon>
        <taxon>Tritrichomonas</taxon>
    </lineage>
</organism>
<gene>
    <name evidence="2" type="ORF">TRFO_08757</name>
</gene>
<keyword evidence="3" id="KW-1185">Reference proteome</keyword>
<proteinExistence type="predicted"/>
<accession>A0A1J4JHV1</accession>
<sequence>MKYNDIKKSKKENQTNKLNDSKNIDYNSNSYEYSLSYSEYEYLSNSFKESNNNESSISDYSHSSSIINDQSPNRKSDNTPETNEAQFRNNNKSPLQSSQQKPHNQSPHHNSKHTIKENFRTSSNDKDKKQVSFDKSLNIGHKKPHHSHENRRVKSTPDNRLDESNLSEYNSEYSSDLGYDDENVDNHFNINTSHINKTPNRTSHSKLPDRSKCTSNKYMNSSDLSIEQRANHTVIGTNNFDHQANRVSPIMTRKNSISRTKPNPTKRVTLDPSTNTTHNRHNRHHRIYRLTSKNQSEKDNNNHTSFNQNNENFQNYNSFTTAPFPESLPLSPIISPSEDSHEQIISKIIPNLDEFCEKYSGNITWSVDDESDIEFLSLVEKSRFYESKYSTVEVKILDQTKKEDIDRYPNLIPVSTNLSSKHTKSYKKKVFDSYLHELHEFDNEIPTKDNAPPIYNHE</sequence>
<feature type="compositionally biased region" description="Polar residues" evidence="1">
    <location>
        <begin position="192"/>
        <end position="202"/>
    </location>
</feature>
<dbReference type="EMBL" id="MLAK01001038">
    <property type="protein sequence ID" value="OHS98744.1"/>
    <property type="molecule type" value="Genomic_DNA"/>
</dbReference>
<feature type="compositionally biased region" description="Basic and acidic residues" evidence="1">
    <location>
        <begin position="1"/>
        <end position="23"/>
    </location>
</feature>
<feature type="compositionally biased region" description="Basic and acidic residues" evidence="1">
    <location>
        <begin position="114"/>
        <end position="132"/>
    </location>
</feature>
<dbReference type="GeneID" id="94829181"/>
<evidence type="ECO:0000256" key="1">
    <source>
        <dbReference type="SAM" id="MobiDB-lite"/>
    </source>
</evidence>
<dbReference type="AlphaFoldDB" id="A0A1J4JHV1"/>
<feature type="region of interest" description="Disordered" evidence="1">
    <location>
        <begin position="255"/>
        <end position="320"/>
    </location>
</feature>
<dbReference type="Proteomes" id="UP000179807">
    <property type="component" value="Unassembled WGS sequence"/>
</dbReference>
<feature type="compositionally biased region" description="Basic residues" evidence="1">
    <location>
        <begin position="140"/>
        <end position="149"/>
    </location>
</feature>
<name>A0A1J4JHV1_9EUKA</name>
<feature type="compositionally biased region" description="Low complexity" evidence="1">
    <location>
        <begin position="46"/>
        <end position="67"/>
    </location>
</feature>
<dbReference type="RefSeq" id="XP_068351881.1">
    <property type="nucleotide sequence ID" value="XM_068494477.1"/>
</dbReference>
<feature type="compositionally biased region" description="Low complexity" evidence="1">
    <location>
        <begin position="305"/>
        <end position="320"/>
    </location>
</feature>
<evidence type="ECO:0000313" key="2">
    <source>
        <dbReference type="EMBL" id="OHS98744.1"/>
    </source>
</evidence>
<feature type="region of interest" description="Disordered" evidence="1">
    <location>
        <begin position="192"/>
        <end position="215"/>
    </location>
</feature>
<feature type="compositionally biased region" description="Polar residues" evidence="1">
    <location>
        <begin position="79"/>
        <end position="108"/>
    </location>
</feature>